<protein>
    <submittedName>
        <fullName evidence="1">Uncharacterized protein</fullName>
    </submittedName>
</protein>
<reference evidence="1 2" key="1">
    <citation type="journal article" date="2014" name="PLoS Genet.">
        <title>Phylogenetically driven sequencing of extremely halophilic archaea reveals strategies for static and dynamic osmo-response.</title>
        <authorList>
            <person name="Becker E.A."/>
            <person name="Seitzer P.M."/>
            <person name="Tritt A."/>
            <person name="Larsen D."/>
            <person name="Krusor M."/>
            <person name="Yao A.I."/>
            <person name="Wu D."/>
            <person name="Madern D."/>
            <person name="Eisen J.A."/>
            <person name="Darling A.E."/>
            <person name="Facciotti M.T."/>
        </authorList>
    </citation>
    <scope>NUCLEOTIDE SEQUENCE [LARGE SCALE GENOMIC DNA]</scope>
    <source>
        <strain evidence="1 2">DSM 8989</strain>
    </source>
</reference>
<name>M0MZP2_9EURY</name>
<proteinExistence type="predicted"/>
<keyword evidence="2" id="KW-1185">Reference proteome</keyword>
<organism evidence="1 2">
    <name type="scientific">Halococcus salifodinae DSM 8989</name>
    <dbReference type="NCBI Taxonomy" id="1227456"/>
    <lineage>
        <taxon>Archaea</taxon>
        <taxon>Methanobacteriati</taxon>
        <taxon>Methanobacteriota</taxon>
        <taxon>Stenosarchaea group</taxon>
        <taxon>Halobacteria</taxon>
        <taxon>Halobacteriales</taxon>
        <taxon>Halococcaceae</taxon>
        <taxon>Halococcus</taxon>
    </lineage>
</organism>
<evidence type="ECO:0000313" key="1">
    <source>
        <dbReference type="EMBL" id="EMA50768.1"/>
    </source>
</evidence>
<dbReference type="PATRIC" id="fig|1227456.3.peg.2807"/>
<sequence length="67" mass="7699">MWGLSVRAKRARLTASEREVVRNGDSEALRASNRWRGFAAPRSRFVMPKIAERFSGHANERVFFMSS</sequence>
<accession>M0MZP2</accession>
<dbReference type="EMBL" id="AOME01000070">
    <property type="protein sequence ID" value="EMA50768.1"/>
    <property type="molecule type" value="Genomic_DNA"/>
</dbReference>
<dbReference type="Proteomes" id="UP000011625">
    <property type="component" value="Unassembled WGS sequence"/>
</dbReference>
<evidence type="ECO:0000313" key="2">
    <source>
        <dbReference type="Proteomes" id="UP000011625"/>
    </source>
</evidence>
<dbReference type="AlphaFoldDB" id="M0MZP2"/>
<gene>
    <name evidence="1" type="ORF">C450_13867</name>
</gene>
<comment type="caution">
    <text evidence="1">The sequence shown here is derived from an EMBL/GenBank/DDBJ whole genome shotgun (WGS) entry which is preliminary data.</text>
</comment>